<dbReference type="InterPro" id="IPR023765">
    <property type="entry name" value="SBP_5_CS"/>
</dbReference>
<evidence type="ECO:0000256" key="2">
    <source>
        <dbReference type="ARBA" id="ARBA00005695"/>
    </source>
</evidence>
<feature type="signal peptide" evidence="5">
    <location>
        <begin position="1"/>
        <end position="21"/>
    </location>
</feature>
<dbReference type="InterPro" id="IPR030678">
    <property type="entry name" value="Peptide/Ni-bd"/>
</dbReference>
<feature type="chain" id="PRO_5038813595" evidence="5">
    <location>
        <begin position="22"/>
        <end position="550"/>
    </location>
</feature>
<comment type="caution">
    <text evidence="7">The sequence shown here is derived from an EMBL/GenBank/DDBJ whole genome shotgun (WGS) entry which is preliminary data.</text>
</comment>
<dbReference type="EMBL" id="BCSX01000054">
    <property type="protein sequence ID" value="GAS92412.1"/>
    <property type="molecule type" value="Genomic_DNA"/>
</dbReference>
<dbReference type="PROSITE" id="PS01040">
    <property type="entry name" value="SBP_BACTERIAL_5"/>
    <property type="match status" value="1"/>
</dbReference>
<dbReference type="PROSITE" id="PS51257">
    <property type="entry name" value="PROKAR_LIPOPROTEIN"/>
    <property type="match status" value="1"/>
</dbReference>
<dbReference type="Proteomes" id="UP000069620">
    <property type="component" value="Unassembled WGS sequence"/>
</dbReference>
<reference evidence="8" key="1">
    <citation type="journal article" date="2016" name="Genome Announc.">
        <title>Draft Genome Sequences of Five Rapidly Growing Mycobacterium Species, M. thermoresistibile, M. fortuitum subsp. acetamidolyticum, M. canariasense, M. brisbanense, and M. novocastrense.</title>
        <authorList>
            <person name="Katahira K."/>
            <person name="Ogura Y."/>
            <person name="Gotoh Y."/>
            <person name="Hayashi T."/>
        </authorList>
    </citation>
    <scope>NUCLEOTIDE SEQUENCE [LARGE SCALE GENOMIC DNA]</scope>
    <source>
        <strain evidence="8">JCM15654</strain>
    </source>
</reference>
<dbReference type="GO" id="GO:0015833">
    <property type="term" value="P:peptide transport"/>
    <property type="evidence" value="ECO:0007669"/>
    <property type="project" value="TreeGrafter"/>
</dbReference>
<evidence type="ECO:0000256" key="5">
    <source>
        <dbReference type="SAM" id="SignalP"/>
    </source>
</evidence>
<evidence type="ECO:0000256" key="1">
    <source>
        <dbReference type="ARBA" id="ARBA00004193"/>
    </source>
</evidence>
<organism evidence="7 8">
    <name type="scientific">Mycolicibacterium brisbanense</name>
    <dbReference type="NCBI Taxonomy" id="146020"/>
    <lineage>
        <taxon>Bacteria</taxon>
        <taxon>Bacillati</taxon>
        <taxon>Actinomycetota</taxon>
        <taxon>Actinomycetes</taxon>
        <taxon>Mycobacteriales</taxon>
        <taxon>Mycobacteriaceae</taxon>
        <taxon>Mycolicibacterium</taxon>
    </lineage>
</organism>
<dbReference type="CDD" id="cd00995">
    <property type="entry name" value="PBP2_NikA_DppA_OppA_like"/>
    <property type="match status" value="1"/>
</dbReference>
<dbReference type="InterPro" id="IPR039424">
    <property type="entry name" value="SBP_5"/>
</dbReference>
<dbReference type="PANTHER" id="PTHR30290:SF10">
    <property type="entry name" value="PERIPLASMIC OLIGOPEPTIDE-BINDING PROTEIN-RELATED"/>
    <property type="match status" value="1"/>
</dbReference>
<feature type="domain" description="Solute-binding protein family 5" evidence="6">
    <location>
        <begin position="100"/>
        <end position="464"/>
    </location>
</feature>
<dbReference type="RefSeq" id="WP_062832005.1">
    <property type="nucleotide sequence ID" value="NZ_BCSX01000054.1"/>
</dbReference>
<comment type="similarity">
    <text evidence="2">Belongs to the bacterial solute-binding protein 5 family.</text>
</comment>
<accession>A0A100W6A0</accession>
<name>A0A100W6A0_9MYCO</name>
<dbReference type="PIRSF" id="PIRSF002741">
    <property type="entry name" value="MppA"/>
    <property type="match status" value="1"/>
</dbReference>
<reference evidence="8" key="2">
    <citation type="submission" date="2016-02" db="EMBL/GenBank/DDBJ databases">
        <title>Draft genome sequence of five rapidly growing Mycobacterium species.</title>
        <authorList>
            <person name="Katahira K."/>
            <person name="Gotou Y."/>
            <person name="Iida K."/>
            <person name="Ogura Y."/>
            <person name="Hayashi T."/>
        </authorList>
    </citation>
    <scope>NUCLEOTIDE SEQUENCE [LARGE SCALE GENOMIC DNA]</scope>
    <source>
        <strain evidence="8">JCM15654</strain>
    </source>
</reference>
<keyword evidence="4 5" id="KW-0732">Signal</keyword>
<keyword evidence="8" id="KW-1185">Reference proteome</keyword>
<dbReference type="GO" id="GO:0042597">
    <property type="term" value="C:periplasmic space"/>
    <property type="evidence" value="ECO:0007669"/>
    <property type="project" value="UniProtKB-ARBA"/>
</dbReference>
<evidence type="ECO:0000313" key="7">
    <source>
        <dbReference type="EMBL" id="GAS92412.1"/>
    </source>
</evidence>
<dbReference type="AlphaFoldDB" id="A0A100W6A0"/>
<comment type="subcellular location">
    <subcellularLocation>
        <location evidence="1">Cell membrane</location>
        <topology evidence="1">Lipid-anchor</topology>
    </subcellularLocation>
</comment>
<dbReference type="STRING" id="146020.RMCB_6508"/>
<dbReference type="InterPro" id="IPR000914">
    <property type="entry name" value="SBP_5_dom"/>
</dbReference>
<dbReference type="Gene3D" id="3.10.105.10">
    <property type="entry name" value="Dipeptide-binding Protein, Domain 3"/>
    <property type="match status" value="1"/>
</dbReference>
<evidence type="ECO:0000313" key="8">
    <source>
        <dbReference type="Proteomes" id="UP000069620"/>
    </source>
</evidence>
<dbReference type="PANTHER" id="PTHR30290">
    <property type="entry name" value="PERIPLASMIC BINDING COMPONENT OF ABC TRANSPORTER"/>
    <property type="match status" value="1"/>
</dbReference>
<evidence type="ECO:0000256" key="3">
    <source>
        <dbReference type="ARBA" id="ARBA00022448"/>
    </source>
</evidence>
<sequence>MLTTVRSAVTAAALAVALATAMTGCSGDRPPAGSTPNGQGAVEAVFNTPAAKGPIDHFTWNLATGEPASLDWILDYSDSENATLANMCESLMIQNEDMTLSPGLAERVDRPDDKTMVITIRDGVKFWNGAPMTTDDVVFSLSRNLDPKTGSYWASPFYDRVASIQATGDRQVTIRFKEPDAVFERMLATAAGVVGNKQFVQQAGPAYGTANGGIMCTGPLRLDSWKPSKTIEMTKNPDYWNPANAAKADRVTLTFVTDEATITSSLLSGDIDGTHRTPLSAMEPLRSSGKGKFYLGASTDWLAIRPTERPGPMQDKNVRQALSLAFDRQGIVNGVYHGTAEASSTPIQSGAWGYSRPIFEAAAAQYANPARDVEGAKKLIADGGHKGQSITVAYPAELETESKTAQLLADAGREIGIDVKTVPLPVTSFTNLYFDKAARASYDAFIVGEYGAGVAEPLVSLSEFTPLSAYNYGALNAPKLTDNVRAAYATFNDDERARKLVDAQAAAVEEVAMINVANPRIPMYMNDRITGATPSIAFLYFPWAAKVGAP</sequence>
<dbReference type="GO" id="GO:0043190">
    <property type="term" value="C:ATP-binding cassette (ABC) transporter complex"/>
    <property type="evidence" value="ECO:0007669"/>
    <property type="project" value="InterPro"/>
</dbReference>
<dbReference type="Gene3D" id="3.40.190.10">
    <property type="entry name" value="Periplasmic binding protein-like II"/>
    <property type="match status" value="1"/>
</dbReference>
<evidence type="ECO:0000256" key="4">
    <source>
        <dbReference type="ARBA" id="ARBA00022729"/>
    </source>
</evidence>
<dbReference type="Gene3D" id="3.90.76.10">
    <property type="entry name" value="Dipeptide-binding Protein, Domain 1"/>
    <property type="match status" value="1"/>
</dbReference>
<dbReference type="OrthoDB" id="5243526at2"/>
<dbReference type="Pfam" id="PF00496">
    <property type="entry name" value="SBP_bac_5"/>
    <property type="match status" value="1"/>
</dbReference>
<protein>
    <submittedName>
        <fullName evidence="7">Extracellular solute-binding protein family 5</fullName>
    </submittedName>
</protein>
<dbReference type="SUPFAM" id="SSF53850">
    <property type="entry name" value="Periplasmic binding protein-like II"/>
    <property type="match status" value="1"/>
</dbReference>
<evidence type="ECO:0000259" key="6">
    <source>
        <dbReference type="Pfam" id="PF00496"/>
    </source>
</evidence>
<gene>
    <name evidence="7" type="ORF">RMCB_6508</name>
</gene>
<keyword evidence="3" id="KW-0813">Transport</keyword>
<dbReference type="GO" id="GO:1904680">
    <property type="term" value="F:peptide transmembrane transporter activity"/>
    <property type="evidence" value="ECO:0007669"/>
    <property type="project" value="TreeGrafter"/>
</dbReference>
<proteinExistence type="inferred from homology"/>